<proteinExistence type="predicted"/>
<name>A0A166CB21_9AGAM</name>
<reference evidence="3 4" key="1">
    <citation type="journal article" date="2016" name="Mol. Biol. Evol.">
        <title>Comparative Genomics of Early-Diverging Mushroom-Forming Fungi Provides Insights into the Origins of Lignocellulose Decay Capabilities.</title>
        <authorList>
            <person name="Nagy L.G."/>
            <person name="Riley R."/>
            <person name="Tritt A."/>
            <person name="Adam C."/>
            <person name="Daum C."/>
            <person name="Floudas D."/>
            <person name="Sun H."/>
            <person name="Yadav J.S."/>
            <person name="Pangilinan J."/>
            <person name="Larsson K.H."/>
            <person name="Matsuura K."/>
            <person name="Barry K."/>
            <person name="Labutti K."/>
            <person name="Kuo R."/>
            <person name="Ohm R.A."/>
            <person name="Bhattacharya S.S."/>
            <person name="Shirouzu T."/>
            <person name="Yoshinaga Y."/>
            <person name="Martin F.M."/>
            <person name="Grigoriev I.V."/>
            <person name="Hibbett D.S."/>
        </authorList>
    </citation>
    <scope>NUCLEOTIDE SEQUENCE [LARGE SCALE GENOMIC DNA]</scope>
    <source>
        <strain evidence="3 4">HHB10207 ss-3</strain>
    </source>
</reference>
<sequence length="193" mass="21985">MNALSRVMKGLKLVVTAWLLVQFACPCVYLFFLISWISSSKETKTTSSNSSHSPSPYYDPQPSEDMRASRFVSNQPSHYPSFTSAIANSPAARPVAPEQHPPSEPSIRYRNIARQSIEASESFDAVYLKLLEIDEEKLETSFAKPWNSLRLKYVELRRSARTRASDLVWHLRSNWLCISFVIFPSFEITRCSG</sequence>
<accession>A0A166CB21</accession>
<evidence type="ECO:0000256" key="2">
    <source>
        <dbReference type="SAM" id="Phobius"/>
    </source>
</evidence>
<feature type="compositionally biased region" description="Low complexity" evidence="1">
    <location>
        <begin position="43"/>
        <end position="63"/>
    </location>
</feature>
<evidence type="ECO:0000256" key="1">
    <source>
        <dbReference type="SAM" id="MobiDB-lite"/>
    </source>
</evidence>
<evidence type="ECO:0000313" key="4">
    <source>
        <dbReference type="Proteomes" id="UP000076798"/>
    </source>
</evidence>
<keyword evidence="4" id="KW-1185">Reference proteome</keyword>
<keyword evidence="2" id="KW-1133">Transmembrane helix</keyword>
<feature type="transmembrane region" description="Helical" evidence="2">
    <location>
        <begin position="12"/>
        <end position="37"/>
    </location>
</feature>
<feature type="region of interest" description="Disordered" evidence="1">
    <location>
        <begin position="43"/>
        <end position="65"/>
    </location>
</feature>
<organism evidence="3 4">
    <name type="scientific">Sistotremastrum suecicum HHB10207 ss-3</name>
    <dbReference type="NCBI Taxonomy" id="1314776"/>
    <lineage>
        <taxon>Eukaryota</taxon>
        <taxon>Fungi</taxon>
        <taxon>Dikarya</taxon>
        <taxon>Basidiomycota</taxon>
        <taxon>Agaricomycotina</taxon>
        <taxon>Agaricomycetes</taxon>
        <taxon>Sistotremastrales</taxon>
        <taxon>Sistotremastraceae</taxon>
        <taxon>Sistotremastrum</taxon>
    </lineage>
</organism>
<keyword evidence="2" id="KW-0812">Transmembrane</keyword>
<keyword evidence="2" id="KW-0472">Membrane</keyword>
<protein>
    <submittedName>
        <fullName evidence="3">Uncharacterized protein</fullName>
    </submittedName>
</protein>
<dbReference type="EMBL" id="KV428087">
    <property type="protein sequence ID" value="KZT37273.1"/>
    <property type="molecule type" value="Genomic_DNA"/>
</dbReference>
<gene>
    <name evidence="3" type="ORF">SISSUDRAFT_875647</name>
</gene>
<dbReference type="AlphaFoldDB" id="A0A166CB21"/>
<dbReference type="Proteomes" id="UP000076798">
    <property type="component" value="Unassembled WGS sequence"/>
</dbReference>
<evidence type="ECO:0000313" key="3">
    <source>
        <dbReference type="EMBL" id="KZT37273.1"/>
    </source>
</evidence>